<evidence type="ECO:0000256" key="3">
    <source>
        <dbReference type="PIRNR" id="PIRNR033490"/>
    </source>
</evidence>
<dbReference type="GO" id="GO:0016787">
    <property type="term" value="F:hydrolase activity"/>
    <property type="evidence" value="ECO:0007669"/>
    <property type="project" value="UniProtKB-KW"/>
</dbReference>
<dbReference type="InterPro" id="IPR011067">
    <property type="entry name" value="Plasmid_toxin/cell-grow_inhib"/>
</dbReference>
<dbReference type="Proteomes" id="UP000294558">
    <property type="component" value="Unassembled WGS sequence"/>
</dbReference>
<keyword evidence="3" id="KW-0540">Nuclease</keyword>
<evidence type="ECO:0000313" key="5">
    <source>
        <dbReference type="Proteomes" id="UP000294558"/>
    </source>
</evidence>
<dbReference type="Pfam" id="PF02452">
    <property type="entry name" value="PemK_toxin"/>
    <property type="match status" value="1"/>
</dbReference>
<dbReference type="SUPFAM" id="SSF50118">
    <property type="entry name" value="Cell growth inhibitor/plasmid maintenance toxic component"/>
    <property type="match status" value="1"/>
</dbReference>
<name>A0A4R7HWU7_9ACTN</name>
<dbReference type="PIRSF" id="PIRSF033490">
    <property type="entry name" value="MazF"/>
    <property type="match status" value="1"/>
</dbReference>
<dbReference type="GO" id="GO:0006402">
    <property type="term" value="P:mRNA catabolic process"/>
    <property type="evidence" value="ECO:0007669"/>
    <property type="project" value="TreeGrafter"/>
</dbReference>
<protein>
    <recommendedName>
        <fullName evidence="3">mRNA interferase</fullName>
        <ecNumber evidence="3">3.1.-.-</ecNumber>
    </recommendedName>
</protein>
<organism evidence="4 5">
    <name type="scientific">Ilumatobacter fluminis</name>
    <dbReference type="NCBI Taxonomy" id="467091"/>
    <lineage>
        <taxon>Bacteria</taxon>
        <taxon>Bacillati</taxon>
        <taxon>Actinomycetota</taxon>
        <taxon>Acidimicrobiia</taxon>
        <taxon>Acidimicrobiales</taxon>
        <taxon>Ilumatobacteraceae</taxon>
        <taxon>Ilumatobacter</taxon>
    </lineage>
</organism>
<dbReference type="EMBL" id="SOAU01000001">
    <property type="protein sequence ID" value="TDT14646.1"/>
    <property type="molecule type" value="Genomic_DNA"/>
</dbReference>
<reference evidence="4 5" key="1">
    <citation type="submission" date="2019-03" db="EMBL/GenBank/DDBJ databases">
        <title>Sequencing the genomes of 1000 actinobacteria strains.</title>
        <authorList>
            <person name="Klenk H.-P."/>
        </authorList>
    </citation>
    <scope>NUCLEOTIDE SEQUENCE [LARGE SCALE GENOMIC DNA]</scope>
    <source>
        <strain evidence="4 5">DSM 18936</strain>
    </source>
</reference>
<dbReference type="GO" id="GO:0004521">
    <property type="term" value="F:RNA endonuclease activity"/>
    <property type="evidence" value="ECO:0007669"/>
    <property type="project" value="TreeGrafter"/>
</dbReference>
<keyword evidence="3" id="KW-0378">Hydrolase</keyword>
<comment type="function">
    <text evidence="3">Toxic component of a type II toxin-antitoxin (TA) system.</text>
</comment>
<keyword evidence="5" id="KW-1185">Reference proteome</keyword>
<keyword evidence="3" id="KW-0255">Endonuclease</keyword>
<keyword evidence="2" id="KW-1277">Toxin-antitoxin system</keyword>
<dbReference type="PANTHER" id="PTHR33988">
    <property type="entry name" value="ENDORIBONUCLEASE MAZF-RELATED"/>
    <property type="match status" value="1"/>
</dbReference>
<evidence type="ECO:0000313" key="4">
    <source>
        <dbReference type="EMBL" id="TDT14646.1"/>
    </source>
</evidence>
<dbReference type="InterPro" id="IPR003477">
    <property type="entry name" value="PemK-like"/>
</dbReference>
<dbReference type="AlphaFoldDB" id="A0A4R7HWU7"/>
<accession>A0A4R7HWU7</accession>
<comment type="similarity">
    <text evidence="1 3">Belongs to the PemK/MazF family.</text>
</comment>
<evidence type="ECO:0000256" key="1">
    <source>
        <dbReference type="ARBA" id="ARBA00007521"/>
    </source>
</evidence>
<evidence type="ECO:0000256" key="2">
    <source>
        <dbReference type="ARBA" id="ARBA00022649"/>
    </source>
</evidence>
<dbReference type="GO" id="GO:0003677">
    <property type="term" value="F:DNA binding"/>
    <property type="evidence" value="ECO:0007669"/>
    <property type="project" value="InterPro"/>
</dbReference>
<comment type="caution">
    <text evidence="4">The sequence shown here is derived from an EMBL/GenBank/DDBJ whole genome shotgun (WGS) entry which is preliminary data.</text>
</comment>
<dbReference type="EC" id="3.1.-.-" evidence="3"/>
<proteinExistence type="inferred from homology"/>
<dbReference type="PANTHER" id="PTHR33988:SF2">
    <property type="entry name" value="ENDORIBONUCLEASE MAZF"/>
    <property type="match status" value="1"/>
</dbReference>
<gene>
    <name evidence="4" type="ORF">BDK89_0201</name>
</gene>
<dbReference type="GO" id="GO:0016075">
    <property type="term" value="P:rRNA catabolic process"/>
    <property type="evidence" value="ECO:0007669"/>
    <property type="project" value="TreeGrafter"/>
</dbReference>
<dbReference type="Gene3D" id="2.30.30.110">
    <property type="match status" value="1"/>
</dbReference>
<sequence>MIRRGDVWWADLGEPAGSGPGRRRPVVVVSSDSFNRSRIGTVLVAVITSNTALAAAPGNVELDRGDVGLDNDSVVNVSQLTTLDKRTLTDRSGELSLAKLDELDAGLRLALALD</sequence>